<dbReference type="PANTHER" id="PTHR46796:SF15">
    <property type="entry name" value="BLL1074 PROTEIN"/>
    <property type="match status" value="1"/>
</dbReference>
<dbReference type="RefSeq" id="WP_106178514.1">
    <property type="nucleotide sequence ID" value="NZ_PVNH01000004.1"/>
</dbReference>
<dbReference type="Gene3D" id="1.10.10.60">
    <property type="entry name" value="Homeodomain-like"/>
    <property type="match status" value="1"/>
</dbReference>
<dbReference type="InterPro" id="IPR009057">
    <property type="entry name" value="Homeodomain-like_sf"/>
</dbReference>
<evidence type="ECO:0000256" key="1">
    <source>
        <dbReference type="ARBA" id="ARBA00023015"/>
    </source>
</evidence>
<dbReference type="SUPFAM" id="SSF46689">
    <property type="entry name" value="Homeodomain-like"/>
    <property type="match status" value="1"/>
</dbReference>
<protein>
    <submittedName>
        <fullName evidence="5">AraC-like DNA-binding protein</fullName>
    </submittedName>
</protein>
<keyword evidence="6" id="KW-1185">Reference proteome</keyword>
<evidence type="ECO:0000256" key="2">
    <source>
        <dbReference type="ARBA" id="ARBA00023125"/>
    </source>
</evidence>
<dbReference type="AlphaFoldDB" id="A0A2T0LWL8"/>
<gene>
    <name evidence="5" type="ORF">B0I33_104238</name>
</gene>
<dbReference type="GO" id="GO:0043565">
    <property type="term" value="F:sequence-specific DNA binding"/>
    <property type="evidence" value="ECO:0007669"/>
    <property type="project" value="InterPro"/>
</dbReference>
<accession>A0A2T0LWL8</accession>
<dbReference type="OrthoDB" id="2559672at2"/>
<dbReference type="InterPro" id="IPR018060">
    <property type="entry name" value="HTH_AraC"/>
</dbReference>
<dbReference type="Pfam" id="PF12833">
    <property type="entry name" value="HTH_18"/>
    <property type="match status" value="1"/>
</dbReference>
<name>A0A2T0LWL8_9PSEU</name>
<reference evidence="5 6" key="1">
    <citation type="submission" date="2018-03" db="EMBL/GenBank/DDBJ databases">
        <title>Genomic Encyclopedia of Type Strains, Phase III (KMG-III): the genomes of soil and plant-associated and newly described type strains.</title>
        <authorList>
            <person name="Whitman W."/>
        </authorList>
    </citation>
    <scope>NUCLEOTIDE SEQUENCE [LARGE SCALE GENOMIC DNA]</scope>
    <source>
        <strain evidence="5 6">CGMCC 4.7125</strain>
    </source>
</reference>
<evidence type="ECO:0000313" key="5">
    <source>
        <dbReference type="EMBL" id="PRX48422.1"/>
    </source>
</evidence>
<keyword evidence="1" id="KW-0805">Transcription regulation</keyword>
<dbReference type="PROSITE" id="PS01124">
    <property type="entry name" value="HTH_ARAC_FAMILY_2"/>
    <property type="match status" value="1"/>
</dbReference>
<evidence type="ECO:0000256" key="3">
    <source>
        <dbReference type="ARBA" id="ARBA00023163"/>
    </source>
</evidence>
<keyword evidence="3" id="KW-0804">Transcription</keyword>
<dbReference type="PANTHER" id="PTHR46796">
    <property type="entry name" value="HTH-TYPE TRANSCRIPTIONAL ACTIVATOR RHAS-RELATED"/>
    <property type="match status" value="1"/>
</dbReference>
<dbReference type="InterPro" id="IPR050204">
    <property type="entry name" value="AraC_XylS_family_regulators"/>
</dbReference>
<evidence type="ECO:0000259" key="4">
    <source>
        <dbReference type="PROSITE" id="PS01124"/>
    </source>
</evidence>
<dbReference type="Proteomes" id="UP000238362">
    <property type="component" value="Unassembled WGS sequence"/>
</dbReference>
<sequence>MPDAGWAVRAPHPALRHLVTRYVGYTGDGSGPGVHRGLPSRHATLVLALTEPVRVLGPSGATALRAAVGGLHTAPVLIAQGGYETGIHVELNPLGTRTLLGLPAAELAGHVAGAADAGAARLAALSDRLAAEPTWAGRFALLDAALLAEVRDAAGPPEEVGWAWRRLVATCGGLRIADLAAEVGWSRRHLGERFRREFGLGPKQAARVLRFERAGRLLRAGGPRDLAELAATCGYYDQAHLTHEWQAFAGCPPGRWIAEELPALVRE</sequence>
<proteinExistence type="predicted"/>
<dbReference type="GO" id="GO:0003700">
    <property type="term" value="F:DNA-binding transcription factor activity"/>
    <property type="evidence" value="ECO:0007669"/>
    <property type="project" value="InterPro"/>
</dbReference>
<dbReference type="SMART" id="SM00342">
    <property type="entry name" value="HTH_ARAC"/>
    <property type="match status" value="1"/>
</dbReference>
<feature type="domain" description="HTH araC/xylS-type" evidence="4">
    <location>
        <begin position="174"/>
        <end position="259"/>
    </location>
</feature>
<organism evidence="5 6">
    <name type="scientific">Prauserella shujinwangii</name>
    <dbReference type="NCBI Taxonomy" id="1453103"/>
    <lineage>
        <taxon>Bacteria</taxon>
        <taxon>Bacillati</taxon>
        <taxon>Actinomycetota</taxon>
        <taxon>Actinomycetes</taxon>
        <taxon>Pseudonocardiales</taxon>
        <taxon>Pseudonocardiaceae</taxon>
        <taxon>Prauserella</taxon>
    </lineage>
</organism>
<dbReference type="EMBL" id="PVNH01000004">
    <property type="protein sequence ID" value="PRX48422.1"/>
    <property type="molecule type" value="Genomic_DNA"/>
</dbReference>
<comment type="caution">
    <text evidence="5">The sequence shown here is derived from an EMBL/GenBank/DDBJ whole genome shotgun (WGS) entry which is preliminary data.</text>
</comment>
<evidence type="ECO:0000313" key="6">
    <source>
        <dbReference type="Proteomes" id="UP000238362"/>
    </source>
</evidence>
<keyword evidence="2 5" id="KW-0238">DNA-binding</keyword>